<accession>A0AAN7R1Q5</accession>
<comment type="caution">
    <text evidence="2">The sequence shown here is derived from an EMBL/GenBank/DDBJ whole genome shotgun (WGS) entry which is preliminary data.</text>
</comment>
<keyword evidence="3" id="KW-1185">Reference proteome</keyword>
<dbReference type="PANTHER" id="PTHR35471:SF1">
    <property type="entry name" value="OS07G0223700 PROTEIN"/>
    <property type="match status" value="1"/>
</dbReference>
<dbReference type="AlphaFoldDB" id="A0AAN7R1Q5"/>
<proteinExistence type="predicted"/>
<dbReference type="Proteomes" id="UP001346149">
    <property type="component" value="Unassembled WGS sequence"/>
</dbReference>
<reference evidence="2 3" key="1">
    <citation type="journal article" date="2023" name="Hortic Res">
        <title>Pangenome of water caltrop reveals structural variations and asymmetric subgenome divergence after allopolyploidization.</title>
        <authorList>
            <person name="Zhang X."/>
            <person name="Chen Y."/>
            <person name="Wang L."/>
            <person name="Yuan Y."/>
            <person name="Fang M."/>
            <person name="Shi L."/>
            <person name="Lu R."/>
            <person name="Comes H.P."/>
            <person name="Ma Y."/>
            <person name="Chen Y."/>
            <person name="Huang G."/>
            <person name="Zhou Y."/>
            <person name="Zheng Z."/>
            <person name="Qiu Y."/>
        </authorList>
    </citation>
    <scope>NUCLEOTIDE SEQUENCE [LARGE SCALE GENOMIC DNA]</scope>
    <source>
        <strain evidence="2">F231</strain>
    </source>
</reference>
<dbReference type="EMBL" id="JAXQNO010000011">
    <property type="protein sequence ID" value="KAK4789049.1"/>
    <property type="molecule type" value="Genomic_DNA"/>
</dbReference>
<evidence type="ECO:0000313" key="2">
    <source>
        <dbReference type="EMBL" id="KAK4789049.1"/>
    </source>
</evidence>
<keyword evidence="1" id="KW-0472">Membrane</keyword>
<keyword evidence="1" id="KW-0812">Transmembrane</keyword>
<feature type="transmembrane region" description="Helical" evidence="1">
    <location>
        <begin position="76"/>
        <end position="93"/>
    </location>
</feature>
<sequence length="304" mass="33852">MMPCFFSLGDRILPRLRDYDRLQSLAIVLIYVQISCALVESLGVLYNGVLLINLASALFALLAIQSSNQSMGRTYVVLLICVILLVIAWFILFSCEIWCVSAQECVVARSMAKLKAGDVLHSISQNGSILIAEVKYSLICQSEMKGRFQSVFGGFKHDFDLRNSFLSPAIPAIRETPDPDDAVRGSIYNPADYSSLVDDGLGNGFSKRNLFPAVVVSISFDKRDFDTRPSCFVSIMITVEVNQNKDSLFFFLIDVGISRLRISLSRSESTISTPQIVQVPSYHVIRCARQVVFPKFSDNFRTLG</sequence>
<dbReference type="PANTHER" id="PTHR35471">
    <property type="entry name" value="OS07G0223700 PROTEIN"/>
    <property type="match status" value="1"/>
</dbReference>
<keyword evidence="1" id="KW-1133">Transmembrane helix</keyword>
<evidence type="ECO:0000256" key="1">
    <source>
        <dbReference type="SAM" id="Phobius"/>
    </source>
</evidence>
<protein>
    <submittedName>
        <fullName evidence="2">Uncharacterized protein</fullName>
    </submittedName>
</protein>
<gene>
    <name evidence="2" type="ORF">SAY86_020368</name>
</gene>
<evidence type="ECO:0000313" key="3">
    <source>
        <dbReference type="Proteomes" id="UP001346149"/>
    </source>
</evidence>
<organism evidence="2 3">
    <name type="scientific">Trapa natans</name>
    <name type="common">Water chestnut</name>
    <dbReference type="NCBI Taxonomy" id="22666"/>
    <lineage>
        <taxon>Eukaryota</taxon>
        <taxon>Viridiplantae</taxon>
        <taxon>Streptophyta</taxon>
        <taxon>Embryophyta</taxon>
        <taxon>Tracheophyta</taxon>
        <taxon>Spermatophyta</taxon>
        <taxon>Magnoliopsida</taxon>
        <taxon>eudicotyledons</taxon>
        <taxon>Gunneridae</taxon>
        <taxon>Pentapetalae</taxon>
        <taxon>rosids</taxon>
        <taxon>malvids</taxon>
        <taxon>Myrtales</taxon>
        <taxon>Lythraceae</taxon>
        <taxon>Trapa</taxon>
    </lineage>
</organism>
<feature type="transmembrane region" description="Helical" evidence="1">
    <location>
        <begin position="45"/>
        <end position="64"/>
    </location>
</feature>
<name>A0AAN7R1Q5_TRANT</name>